<name>A0ABP3HJS1_9ACTN</name>
<dbReference type="InterPro" id="IPR047763">
    <property type="entry name" value="PG_bind_dom_phiBT1-type"/>
</dbReference>
<evidence type="ECO:0000256" key="1">
    <source>
        <dbReference type="ARBA" id="ARBA00010646"/>
    </source>
</evidence>
<evidence type="ECO:0000313" key="5">
    <source>
        <dbReference type="Proteomes" id="UP001500063"/>
    </source>
</evidence>
<keyword evidence="5" id="KW-1185">Reference proteome</keyword>
<dbReference type="EMBL" id="BAAABW010000028">
    <property type="protein sequence ID" value="GAA0371854.1"/>
    <property type="molecule type" value="Genomic_DNA"/>
</dbReference>
<keyword evidence="2" id="KW-0378">Hydrolase</keyword>
<dbReference type="InterPro" id="IPR018077">
    <property type="entry name" value="Glyco_hydro_fam25_subgr"/>
</dbReference>
<dbReference type="CDD" id="cd00599">
    <property type="entry name" value="GH25_muramidase"/>
    <property type="match status" value="1"/>
</dbReference>
<dbReference type="PROSITE" id="PS51904">
    <property type="entry name" value="GLYCOSYL_HYDROL_F25_2"/>
    <property type="match status" value="1"/>
</dbReference>
<gene>
    <name evidence="4" type="ORF">GCM10010319_57420</name>
</gene>
<sequence>MLQGIDVSSYQSGDYDTDDLSFVFIKITEGLSYVNPKWVRQRQTARDAGLVVGFYHYPHIGNDPVEEADFFLDQINLVPGDVLILDWEWYGQDVSDSRARAYRAAWLKHVKAKAPGHRVGIYSDRSNWLTVDADSNAGDFLWIADYVRAGNPRILHNWTFHQYTDEPLDRNVADFPSLAALRRWADATEDDGEPEYEPYPGLEWLRSYPASPIITAMGERLVEEGCDAYEIGPGPQMTDADVESSRLFQIKLGDAPQYRDGWLGPRQWAALKVPKV</sequence>
<dbReference type="SMART" id="SM00641">
    <property type="entry name" value="Glyco_25"/>
    <property type="match status" value="1"/>
</dbReference>
<comment type="similarity">
    <text evidence="1">Belongs to the glycosyl hydrolase 25 family.</text>
</comment>
<dbReference type="PANTHER" id="PTHR34135">
    <property type="entry name" value="LYSOZYME"/>
    <property type="match status" value="1"/>
</dbReference>
<dbReference type="PANTHER" id="PTHR34135:SF2">
    <property type="entry name" value="LYSOZYME"/>
    <property type="match status" value="1"/>
</dbReference>
<dbReference type="RefSeq" id="WP_344122397.1">
    <property type="nucleotide sequence ID" value="NZ_BAAABW010000028.1"/>
</dbReference>
<dbReference type="NCBIfam" id="NF038080">
    <property type="entry name" value="PG_bind_siph"/>
    <property type="match status" value="1"/>
</dbReference>
<dbReference type="Proteomes" id="UP001500063">
    <property type="component" value="Unassembled WGS sequence"/>
</dbReference>
<dbReference type="InterPro" id="IPR002053">
    <property type="entry name" value="Glyco_hydro_25"/>
</dbReference>
<comment type="caution">
    <text evidence="4">The sequence shown here is derived from an EMBL/GenBank/DDBJ whole genome shotgun (WGS) entry which is preliminary data.</text>
</comment>
<dbReference type="InterPro" id="IPR017853">
    <property type="entry name" value="GH"/>
</dbReference>
<keyword evidence="3" id="KW-0326">Glycosidase</keyword>
<organism evidence="4 5">
    <name type="scientific">Streptomyces blastmyceticus</name>
    <dbReference type="NCBI Taxonomy" id="68180"/>
    <lineage>
        <taxon>Bacteria</taxon>
        <taxon>Bacillati</taxon>
        <taxon>Actinomycetota</taxon>
        <taxon>Actinomycetes</taxon>
        <taxon>Kitasatosporales</taxon>
        <taxon>Streptomycetaceae</taxon>
        <taxon>Streptomyces</taxon>
    </lineage>
</organism>
<dbReference type="Pfam" id="PF01183">
    <property type="entry name" value="Glyco_hydro_25"/>
    <property type="match status" value="1"/>
</dbReference>
<accession>A0ABP3HJS1</accession>
<evidence type="ECO:0008006" key="6">
    <source>
        <dbReference type="Google" id="ProtNLM"/>
    </source>
</evidence>
<evidence type="ECO:0000256" key="2">
    <source>
        <dbReference type="ARBA" id="ARBA00022801"/>
    </source>
</evidence>
<proteinExistence type="inferred from homology"/>
<protein>
    <recommendedName>
        <fullName evidence="6">Hydrolase</fullName>
    </recommendedName>
</protein>
<evidence type="ECO:0000313" key="4">
    <source>
        <dbReference type="EMBL" id="GAA0371854.1"/>
    </source>
</evidence>
<dbReference type="SUPFAM" id="SSF51445">
    <property type="entry name" value="(Trans)glycosidases"/>
    <property type="match status" value="1"/>
</dbReference>
<evidence type="ECO:0000256" key="3">
    <source>
        <dbReference type="ARBA" id="ARBA00023295"/>
    </source>
</evidence>
<reference evidence="5" key="1">
    <citation type="journal article" date="2019" name="Int. J. Syst. Evol. Microbiol.">
        <title>The Global Catalogue of Microorganisms (GCM) 10K type strain sequencing project: providing services to taxonomists for standard genome sequencing and annotation.</title>
        <authorList>
            <consortium name="The Broad Institute Genomics Platform"/>
            <consortium name="The Broad Institute Genome Sequencing Center for Infectious Disease"/>
            <person name="Wu L."/>
            <person name="Ma J."/>
        </authorList>
    </citation>
    <scope>NUCLEOTIDE SEQUENCE [LARGE SCALE GENOMIC DNA]</scope>
    <source>
        <strain evidence="5">JCM 4565</strain>
    </source>
</reference>
<dbReference type="Gene3D" id="3.20.20.80">
    <property type="entry name" value="Glycosidases"/>
    <property type="match status" value="1"/>
</dbReference>